<dbReference type="Pfam" id="PF02225">
    <property type="entry name" value="PA"/>
    <property type="match status" value="1"/>
</dbReference>
<reference evidence="7 8" key="1">
    <citation type="journal article" date="2021" name="Hortic Res">
        <title>Chromosome-scale assembly of the Dendrobium chrysotoxum genome enhances the understanding of orchid evolution.</title>
        <authorList>
            <person name="Zhang Y."/>
            <person name="Zhang G.Q."/>
            <person name="Zhang D."/>
            <person name="Liu X.D."/>
            <person name="Xu X.Y."/>
            <person name="Sun W.H."/>
            <person name="Yu X."/>
            <person name="Zhu X."/>
            <person name="Wang Z.W."/>
            <person name="Zhao X."/>
            <person name="Zhong W.Y."/>
            <person name="Chen H."/>
            <person name="Yin W.L."/>
            <person name="Huang T."/>
            <person name="Niu S.C."/>
            <person name="Liu Z.J."/>
        </authorList>
    </citation>
    <scope>NUCLEOTIDE SEQUENCE [LARGE SCALE GENOMIC DNA]</scope>
    <source>
        <strain evidence="7">Lindl</strain>
    </source>
</reference>
<evidence type="ECO:0000256" key="3">
    <source>
        <dbReference type="SAM" id="Phobius"/>
    </source>
</evidence>
<comment type="caution">
    <text evidence="7">The sequence shown here is derived from an EMBL/GenBank/DDBJ whole genome shotgun (WGS) entry which is preliminary data.</text>
</comment>
<dbReference type="SUPFAM" id="SSF52025">
    <property type="entry name" value="PA domain"/>
    <property type="match status" value="1"/>
</dbReference>
<dbReference type="InterPro" id="IPR003137">
    <property type="entry name" value="PA_domain"/>
</dbReference>
<dbReference type="GO" id="GO:0004180">
    <property type="term" value="F:carboxypeptidase activity"/>
    <property type="evidence" value="ECO:0007669"/>
    <property type="project" value="TreeGrafter"/>
</dbReference>
<dbReference type="CDD" id="cd08022">
    <property type="entry name" value="M28_PSMA_like"/>
    <property type="match status" value="1"/>
</dbReference>
<dbReference type="InterPro" id="IPR046450">
    <property type="entry name" value="PA_dom_sf"/>
</dbReference>
<keyword evidence="2" id="KW-0325">Glycoprotein</keyword>
<dbReference type="InterPro" id="IPR036757">
    <property type="entry name" value="TFR-like_dimer_dom_sf"/>
</dbReference>
<protein>
    <recommendedName>
        <fullName evidence="9">Zn-dependent exopeptidase</fullName>
    </recommendedName>
</protein>
<evidence type="ECO:0000313" key="8">
    <source>
        <dbReference type="Proteomes" id="UP000775213"/>
    </source>
</evidence>
<dbReference type="Gene3D" id="1.20.930.40">
    <property type="entry name" value="Transferrin receptor-like, dimerisation domain"/>
    <property type="match status" value="1"/>
</dbReference>
<dbReference type="SUPFAM" id="SSF47672">
    <property type="entry name" value="Transferrin receptor-like dimerisation domain"/>
    <property type="match status" value="1"/>
</dbReference>
<feature type="domain" description="Transferrin receptor-like dimerisation" evidence="5">
    <location>
        <begin position="706"/>
        <end position="843"/>
    </location>
</feature>
<organism evidence="7 8">
    <name type="scientific">Dendrobium chrysotoxum</name>
    <name type="common">Orchid</name>
    <dbReference type="NCBI Taxonomy" id="161865"/>
    <lineage>
        <taxon>Eukaryota</taxon>
        <taxon>Viridiplantae</taxon>
        <taxon>Streptophyta</taxon>
        <taxon>Embryophyta</taxon>
        <taxon>Tracheophyta</taxon>
        <taxon>Spermatophyta</taxon>
        <taxon>Magnoliopsida</taxon>
        <taxon>Liliopsida</taxon>
        <taxon>Asparagales</taxon>
        <taxon>Orchidaceae</taxon>
        <taxon>Epidendroideae</taxon>
        <taxon>Malaxideae</taxon>
        <taxon>Dendrobiinae</taxon>
        <taxon>Dendrobium</taxon>
    </lineage>
</organism>
<name>A0AAV7FJ43_DENCH</name>
<evidence type="ECO:0000259" key="5">
    <source>
        <dbReference type="Pfam" id="PF04253"/>
    </source>
</evidence>
<accession>A0AAV7FJ43</accession>
<evidence type="ECO:0008006" key="9">
    <source>
        <dbReference type="Google" id="ProtNLM"/>
    </source>
</evidence>
<feature type="domain" description="Peptidase M28" evidence="6">
    <location>
        <begin position="466"/>
        <end position="646"/>
    </location>
</feature>
<gene>
    <name evidence="7" type="ORF">IEQ34_025170</name>
</gene>
<sequence>MSVPAEKESLLADEKHVQVFKETDIVVYDREHDDVDEASGDAFERAANCSVRQRLKVFFVACYFVWLYFAFIRHHLPSIPLELKPGSLRPGKGWAYSIAGHHGHHHGKHHHHQPCRNEQHAQGYLKNVLAAARHRAELTSAKLPNVSGHLSDPSTLEKIFEKIFLSVPSAEGARENLRSLTRTTHEAGSKADYRTAIDVLEQWGTLLGADLPDNREDLVFEAGSSDSIRYMTGTRDDEWKAGHPLGKPRVWVDTYSVWLNYPKTSSLHLSKANETNMPYFRAPLAEDVLRKDPTSIDGLPPFHGYSKSGRASGPLVNAGSCSREDFNLLREKGVNVTGAITLCRYGGSFRGLKVRLSAENGAVGTLIYSDPIEDGEVTQANGYLPYPEGPARQPSSVQRGSVQAISIYPVPFLQAVAQRGVKADDLSDSFKGAVPGVPEYWTGPSDDIVSLDNQMTDISDAQDIWNTYALIPGVIEDEIVIVSNHRDAWTFGAGDPSSGTATLHEVVAGLGALVEKGWRPMRTILLASWDAEEYGLIGSTEAAEDYPNFFKDKATLFINTDVAVRGGQLKAAASPSLTHYIVKAASDVKDPNGSGSPLHIPAARPLGSGSDYTAYLQNLGIASLDVGFDRRPTDPVYHYHSNYDSFYWMDKFGDPEFARHHAAAQFVGLLILRGAQSVFLPINVTAYANELDHYLGQVRKLSASDLDVSKVEKAIDDIKRSAQIFDAEKARTEKKLHKLLSQKCIMRQAAHKPSKELRKVFGQIKQLNRRAKLFETGFLSQDGKGLINRPFYQHLGVAPGRFLGYGATTFPGVTESITLDSGKGVDSEIARLVESLHAVRRNLDKGDHHP</sequence>
<dbReference type="EMBL" id="JAGFBR010000289">
    <property type="protein sequence ID" value="KAH0445994.1"/>
    <property type="molecule type" value="Genomic_DNA"/>
</dbReference>
<dbReference type="AlphaFoldDB" id="A0AAV7FJ43"/>
<evidence type="ECO:0000259" key="6">
    <source>
        <dbReference type="Pfam" id="PF04389"/>
    </source>
</evidence>
<dbReference type="SUPFAM" id="SSF53187">
    <property type="entry name" value="Zn-dependent exopeptidases"/>
    <property type="match status" value="1"/>
</dbReference>
<dbReference type="Pfam" id="PF04253">
    <property type="entry name" value="TFR_dimer"/>
    <property type="match status" value="1"/>
</dbReference>
<dbReference type="Proteomes" id="UP000775213">
    <property type="component" value="Unassembled WGS sequence"/>
</dbReference>
<evidence type="ECO:0000259" key="4">
    <source>
        <dbReference type="Pfam" id="PF02225"/>
    </source>
</evidence>
<dbReference type="InterPro" id="IPR007484">
    <property type="entry name" value="Peptidase_M28"/>
</dbReference>
<evidence type="ECO:0000313" key="7">
    <source>
        <dbReference type="EMBL" id="KAH0445994.1"/>
    </source>
</evidence>
<keyword evidence="8" id="KW-1185">Reference proteome</keyword>
<dbReference type="FunFam" id="3.40.630.10:FF:000101">
    <property type="entry name" value="N-acetylated alpha-linked acidic dipeptidase like 1"/>
    <property type="match status" value="1"/>
</dbReference>
<dbReference type="PANTHER" id="PTHR10404:SF46">
    <property type="entry name" value="VACUOLAR PROTEIN SORTING-ASSOCIATED PROTEIN 70"/>
    <property type="match status" value="1"/>
</dbReference>
<keyword evidence="3" id="KW-1133">Transmembrane helix</keyword>
<dbReference type="InterPro" id="IPR007365">
    <property type="entry name" value="TFR-like_dimer_dom"/>
</dbReference>
<keyword evidence="3" id="KW-0472">Membrane</keyword>
<feature type="domain" description="PA" evidence="4">
    <location>
        <begin position="312"/>
        <end position="390"/>
    </location>
</feature>
<dbReference type="PANTHER" id="PTHR10404">
    <property type="entry name" value="N-ACETYLATED-ALPHA-LINKED ACIDIC DIPEPTIDASE"/>
    <property type="match status" value="1"/>
</dbReference>
<dbReference type="InterPro" id="IPR039373">
    <property type="entry name" value="Peptidase_M28B"/>
</dbReference>
<keyword evidence="3" id="KW-0812">Transmembrane</keyword>
<dbReference type="Gene3D" id="3.50.30.30">
    <property type="match status" value="2"/>
</dbReference>
<dbReference type="Gene3D" id="3.40.630.10">
    <property type="entry name" value="Zn peptidases"/>
    <property type="match status" value="2"/>
</dbReference>
<comment type="similarity">
    <text evidence="1">Belongs to the peptidase M28 family. M28B subfamily.</text>
</comment>
<evidence type="ECO:0000256" key="2">
    <source>
        <dbReference type="ARBA" id="ARBA00023180"/>
    </source>
</evidence>
<evidence type="ECO:0000256" key="1">
    <source>
        <dbReference type="ARBA" id="ARBA00005634"/>
    </source>
</evidence>
<dbReference type="Pfam" id="PF04389">
    <property type="entry name" value="Peptidase_M28"/>
    <property type="match status" value="1"/>
</dbReference>
<proteinExistence type="inferred from homology"/>
<feature type="transmembrane region" description="Helical" evidence="3">
    <location>
        <begin position="55"/>
        <end position="72"/>
    </location>
</feature>